<evidence type="ECO:0000256" key="5">
    <source>
        <dbReference type="ARBA" id="ARBA00039147"/>
    </source>
</evidence>
<dbReference type="RefSeq" id="WP_005949151.1">
    <property type="nucleotide sequence ID" value="NZ_CP028103.1"/>
</dbReference>
<keyword evidence="3" id="KW-0520">NAD</keyword>
<dbReference type="Proteomes" id="UP000241238">
    <property type="component" value="Chromosome"/>
</dbReference>
<comment type="catalytic activity">
    <reaction evidence="7">
        <text>glycerol + NAD(+) = dihydroxyacetone + NADH + H(+)</text>
        <dbReference type="Rhea" id="RHEA:13769"/>
        <dbReference type="ChEBI" id="CHEBI:15378"/>
        <dbReference type="ChEBI" id="CHEBI:16016"/>
        <dbReference type="ChEBI" id="CHEBI:17754"/>
        <dbReference type="ChEBI" id="CHEBI:57540"/>
        <dbReference type="ChEBI" id="CHEBI:57945"/>
        <dbReference type="EC" id="1.1.1.6"/>
    </reaction>
</comment>
<dbReference type="CDD" id="cd08171">
    <property type="entry name" value="GlyDH-like"/>
    <property type="match status" value="1"/>
</dbReference>
<evidence type="ECO:0000313" key="10">
    <source>
        <dbReference type="Proteomes" id="UP000241238"/>
    </source>
</evidence>
<evidence type="ECO:0000256" key="2">
    <source>
        <dbReference type="ARBA" id="ARBA00023002"/>
    </source>
</evidence>
<organism evidence="9 10">
    <name type="scientific">Fusobacterium varium ATCC 27725</name>
    <dbReference type="NCBI Taxonomy" id="469618"/>
    <lineage>
        <taxon>Bacteria</taxon>
        <taxon>Fusobacteriati</taxon>
        <taxon>Fusobacteriota</taxon>
        <taxon>Fusobacteriia</taxon>
        <taxon>Fusobacteriales</taxon>
        <taxon>Fusobacteriaceae</taxon>
        <taxon>Fusobacterium</taxon>
    </lineage>
</organism>
<dbReference type="PIRSF" id="PIRSF000112">
    <property type="entry name" value="Glycerol_dehydrogenase"/>
    <property type="match status" value="1"/>
</dbReference>
<name>A0ABN5JEG7_FUSVA</name>
<dbReference type="Pfam" id="PF00465">
    <property type="entry name" value="Fe-ADH"/>
    <property type="match status" value="1"/>
</dbReference>
<dbReference type="GeneID" id="77466926"/>
<dbReference type="InterPro" id="IPR016205">
    <property type="entry name" value="Glycerol_DH"/>
</dbReference>
<keyword evidence="1" id="KW-0479">Metal-binding</keyword>
<accession>A0ABN5JEG7</accession>
<dbReference type="SUPFAM" id="SSF56796">
    <property type="entry name" value="Dehydroquinate synthase-like"/>
    <property type="match status" value="1"/>
</dbReference>
<dbReference type="PANTHER" id="PTHR43616">
    <property type="entry name" value="GLYCEROL DEHYDROGENASE"/>
    <property type="match status" value="1"/>
</dbReference>
<dbReference type="PANTHER" id="PTHR43616:SF5">
    <property type="entry name" value="GLYCEROL DEHYDROGENASE 1"/>
    <property type="match status" value="1"/>
</dbReference>
<evidence type="ECO:0000313" key="9">
    <source>
        <dbReference type="EMBL" id="AVQ30229.1"/>
    </source>
</evidence>
<evidence type="ECO:0000256" key="1">
    <source>
        <dbReference type="ARBA" id="ARBA00022723"/>
    </source>
</evidence>
<evidence type="ECO:0000259" key="8">
    <source>
        <dbReference type="Pfam" id="PF00465"/>
    </source>
</evidence>
<feature type="domain" description="Alcohol dehydrogenase iron-type/glycerol dehydrogenase GldA" evidence="8">
    <location>
        <begin position="10"/>
        <end position="134"/>
    </location>
</feature>
<comment type="pathway">
    <text evidence="4">Polyol metabolism; glycerol fermentation; glycerone phosphate from glycerol (oxidative route): step 1/2.</text>
</comment>
<sequence>MSNRNVFLPNYTIGDSAYNEVIKVCSNYGKKVVFIGGKTALEKASHLVKNLMAGSDLEVIDTLWYGGEAAYANVEKLKEESTVHEADMVFAFGGGKAIDTCKVLTGDLNKPLFVFPTISSTCAAVTSVCAIYNVDGVFEGLYWRKTPAEHTFINTKIIAEAPDKYLWAGIGDTLAKGYEPEFSSRGRKLDHPNALGVTLSKLCQEPLVEYGSKALVDCKENKVSDDLEETVLSIIVNTGLVSNHVINDYNSCVAHAMCYGFSTMPKVEHNHLHGEIVSYGVLVQLMLDNNTKEIDKLLPFYREIGLPTSYKDFGVTREEMEGVLQKASEVNDVKVAAMNITKDKLAEAVDRLEKYVRG</sequence>
<keyword evidence="10" id="KW-1185">Reference proteome</keyword>
<gene>
    <name evidence="9" type="ORF">C4N18_02905</name>
</gene>
<dbReference type="Gene3D" id="3.40.50.1970">
    <property type="match status" value="1"/>
</dbReference>
<evidence type="ECO:0000256" key="3">
    <source>
        <dbReference type="ARBA" id="ARBA00023027"/>
    </source>
</evidence>
<dbReference type="EMBL" id="CP028103">
    <property type="protein sequence ID" value="AVQ30229.1"/>
    <property type="molecule type" value="Genomic_DNA"/>
</dbReference>
<keyword evidence="2" id="KW-0560">Oxidoreductase</keyword>
<reference evidence="10" key="1">
    <citation type="journal article" date="2018" name="MSphere">
        <title>Fusobacterium Genomics Using MinION and Illumina Sequencing Enables Genome Completion and Correction.</title>
        <authorList>
            <person name="Todd S.M."/>
            <person name="Settlage R.E."/>
            <person name="Lahmers K.K."/>
            <person name="Slade D.J."/>
        </authorList>
    </citation>
    <scope>NUCLEOTIDE SEQUENCE [LARGE SCALE GENOMIC DNA]</scope>
    <source>
        <strain evidence="10">ATCC 27725</strain>
    </source>
</reference>
<dbReference type="EC" id="1.1.1.6" evidence="5"/>
<evidence type="ECO:0000256" key="6">
    <source>
        <dbReference type="ARBA" id="ARBA00040132"/>
    </source>
</evidence>
<proteinExistence type="predicted"/>
<dbReference type="InterPro" id="IPR001670">
    <property type="entry name" value="ADH_Fe/GldA"/>
</dbReference>
<evidence type="ECO:0000256" key="7">
    <source>
        <dbReference type="ARBA" id="ARBA00049006"/>
    </source>
</evidence>
<protein>
    <recommendedName>
        <fullName evidence="6">Glycerol dehydrogenase</fullName>
        <ecNumber evidence="5">1.1.1.6</ecNumber>
    </recommendedName>
</protein>
<evidence type="ECO:0000256" key="4">
    <source>
        <dbReference type="ARBA" id="ARBA00037918"/>
    </source>
</evidence>
<dbReference type="Gene3D" id="1.20.1090.10">
    <property type="entry name" value="Dehydroquinate synthase-like - alpha domain"/>
    <property type="match status" value="1"/>
</dbReference>